<evidence type="ECO:0000259" key="17">
    <source>
        <dbReference type="PROSITE" id="PS51387"/>
    </source>
</evidence>
<dbReference type="EMBL" id="JADGLW010000001">
    <property type="protein sequence ID" value="MBF0753008.1"/>
    <property type="molecule type" value="Genomic_DNA"/>
</dbReference>
<feature type="active site" evidence="16">
    <location>
        <position position="297"/>
    </location>
</feature>
<name>A0ABR9XWM6_9STAP</name>
<keyword evidence="14 16" id="KW-0961">Cell wall biogenesis/degradation</keyword>
<comment type="catalytic activity">
    <reaction evidence="15 16">
        <text>UDP-N-acetyl-alpha-D-muramate + NADP(+) = UDP-N-acetyl-3-O-(1-carboxyvinyl)-alpha-D-glucosamine + NADPH + H(+)</text>
        <dbReference type="Rhea" id="RHEA:12248"/>
        <dbReference type="ChEBI" id="CHEBI:15378"/>
        <dbReference type="ChEBI" id="CHEBI:57783"/>
        <dbReference type="ChEBI" id="CHEBI:58349"/>
        <dbReference type="ChEBI" id="CHEBI:68483"/>
        <dbReference type="ChEBI" id="CHEBI:70757"/>
        <dbReference type="EC" id="1.3.1.98"/>
    </reaction>
</comment>
<dbReference type="HAMAP" id="MF_00037">
    <property type="entry name" value="MurB"/>
    <property type="match status" value="1"/>
</dbReference>
<accession>A0ABR9XWM6</accession>
<organism evidence="18 19">
    <name type="scientific">Jeotgalicoccus nanhaiensis</name>
    <dbReference type="NCBI Taxonomy" id="568603"/>
    <lineage>
        <taxon>Bacteria</taxon>
        <taxon>Bacillati</taxon>
        <taxon>Bacillota</taxon>
        <taxon>Bacilli</taxon>
        <taxon>Bacillales</taxon>
        <taxon>Staphylococcaceae</taxon>
        <taxon>Jeotgalicoccus</taxon>
    </lineage>
</organism>
<reference evidence="18 19" key="1">
    <citation type="submission" date="2020-10" db="EMBL/GenBank/DDBJ databases">
        <title>Mouse Oral microbiota.</title>
        <authorList>
            <person name="Joseph S."/>
            <person name="Aduse-Opoku J."/>
        </authorList>
    </citation>
    <scope>NUCLEOTIDE SEQUENCE [LARGE SCALE GENOMIC DNA]</scope>
    <source>
        <strain evidence="18 19">19428wE5_W307</strain>
    </source>
</reference>
<dbReference type="Gene3D" id="3.30.43.10">
    <property type="entry name" value="Uridine Diphospho-n-acetylenolpyruvylglucosamine Reductase, domain 2"/>
    <property type="match status" value="1"/>
</dbReference>
<evidence type="ECO:0000313" key="18">
    <source>
        <dbReference type="EMBL" id="MBF0753008.1"/>
    </source>
</evidence>
<comment type="function">
    <text evidence="2 16">Cell wall formation.</text>
</comment>
<dbReference type="Gene3D" id="3.90.78.10">
    <property type="entry name" value="UDP-N-acetylenolpyruvoylglucosamine reductase, C-terminal domain"/>
    <property type="match status" value="1"/>
</dbReference>
<keyword evidence="19" id="KW-1185">Reference proteome</keyword>
<dbReference type="Pfam" id="PF02873">
    <property type="entry name" value="MurB_C"/>
    <property type="match status" value="1"/>
</dbReference>
<dbReference type="InterPro" id="IPR036635">
    <property type="entry name" value="MurB_C_sf"/>
</dbReference>
<dbReference type="InterPro" id="IPR016167">
    <property type="entry name" value="FAD-bd_PCMH_sub1"/>
</dbReference>
<evidence type="ECO:0000313" key="19">
    <source>
        <dbReference type="Proteomes" id="UP000647980"/>
    </source>
</evidence>
<keyword evidence="12 16" id="KW-0560">Oxidoreductase</keyword>
<evidence type="ECO:0000256" key="12">
    <source>
        <dbReference type="ARBA" id="ARBA00023002"/>
    </source>
</evidence>
<evidence type="ECO:0000256" key="5">
    <source>
        <dbReference type="ARBA" id="ARBA00022490"/>
    </source>
</evidence>
<evidence type="ECO:0000256" key="8">
    <source>
        <dbReference type="ARBA" id="ARBA00022827"/>
    </source>
</evidence>
<comment type="pathway">
    <text evidence="4 16">Cell wall biogenesis; peptidoglycan biosynthesis.</text>
</comment>
<dbReference type="PANTHER" id="PTHR21071:SF4">
    <property type="entry name" value="UDP-N-ACETYLENOLPYRUVOYLGLUCOSAMINE REDUCTASE"/>
    <property type="match status" value="1"/>
</dbReference>
<keyword evidence="6 16" id="KW-0132">Cell division</keyword>
<dbReference type="Proteomes" id="UP000647980">
    <property type="component" value="Unassembled WGS sequence"/>
</dbReference>
<keyword evidence="5 16" id="KW-0963">Cytoplasm</keyword>
<evidence type="ECO:0000256" key="9">
    <source>
        <dbReference type="ARBA" id="ARBA00022857"/>
    </source>
</evidence>
<evidence type="ECO:0000256" key="6">
    <source>
        <dbReference type="ARBA" id="ARBA00022618"/>
    </source>
</evidence>
<feature type="active site" description="Proton donor" evidence="16">
    <location>
        <position position="227"/>
    </location>
</feature>
<dbReference type="InterPro" id="IPR016169">
    <property type="entry name" value="FAD-bd_PCMH_sub2"/>
</dbReference>
<evidence type="ECO:0000256" key="2">
    <source>
        <dbReference type="ARBA" id="ARBA00003921"/>
    </source>
</evidence>
<evidence type="ECO:0000256" key="14">
    <source>
        <dbReference type="ARBA" id="ARBA00023316"/>
    </source>
</evidence>
<dbReference type="PANTHER" id="PTHR21071">
    <property type="entry name" value="UDP-N-ACETYLENOLPYRUVOYLGLUCOSAMINE REDUCTASE"/>
    <property type="match status" value="1"/>
</dbReference>
<dbReference type="NCBIfam" id="NF010480">
    <property type="entry name" value="PRK13905.1"/>
    <property type="match status" value="1"/>
</dbReference>
<proteinExistence type="inferred from homology"/>
<comment type="similarity">
    <text evidence="16">Belongs to the MurB family.</text>
</comment>
<evidence type="ECO:0000256" key="10">
    <source>
        <dbReference type="ARBA" id="ARBA00022960"/>
    </source>
</evidence>
<dbReference type="GO" id="GO:0008762">
    <property type="term" value="F:UDP-N-acetylmuramate dehydrogenase activity"/>
    <property type="evidence" value="ECO:0007669"/>
    <property type="project" value="UniProtKB-EC"/>
</dbReference>
<evidence type="ECO:0000256" key="7">
    <source>
        <dbReference type="ARBA" id="ARBA00022630"/>
    </source>
</evidence>
<dbReference type="InterPro" id="IPR011601">
    <property type="entry name" value="MurB_C"/>
</dbReference>
<comment type="caution">
    <text evidence="18">The sequence shown here is derived from an EMBL/GenBank/DDBJ whole genome shotgun (WGS) entry which is preliminary data.</text>
</comment>
<sequence length="307" mass="33219">MNNTQLDQELKKLLTSSVIKIDEPLYKYTYTETGGAADVYVEAGTVEDTAAVIAFANKNNIPVTYLGNGSNIIIRDGGIRGIVVSLLKLNDIRVEGRTLVAESGAAIIDASRLALQHELSGLEFACGIPGSVGGAVYMNAGAYGGEVKDCLTQVTAINESGDFVKLTLEELELGYRTSRVQTEHLVVVSAEFELSEEKNYDEIKAVMDDLTEKRESKQPLEYPSCGSVFQRPPGNFAGKLIQDAGLQGYRIGGVEVSKKHAGFMVNVDGGTAGDYEALIEHVQNTIQDQFGVVLHREVRIIGDNLEK</sequence>
<dbReference type="InterPro" id="IPR003170">
    <property type="entry name" value="MurB"/>
</dbReference>
<keyword evidence="8 16" id="KW-0274">FAD</keyword>
<comment type="subcellular location">
    <subcellularLocation>
        <location evidence="3 16">Cytoplasm</location>
    </subcellularLocation>
</comment>
<dbReference type="PROSITE" id="PS51387">
    <property type="entry name" value="FAD_PCMH"/>
    <property type="match status" value="1"/>
</dbReference>
<dbReference type="InterPro" id="IPR036318">
    <property type="entry name" value="FAD-bd_PCMH-like_sf"/>
</dbReference>
<keyword evidence="11 16" id="KW-0573">Peptidoglycan synthesis</keyword>
<keyword evidence="7 16" id="KW-0285">Flavoprotein</keyword>
<evidence type="ECO:0000256" key="16">
    <source>
        <dbReference type="HAMAP-Rule" id="MF_00037"/>
    </source>
</evidence>
<evidence type="ECO:0000256" key="13">
    <source>
        <dbReference type="ARBA" id="ARBA00023306"/>
    </source>
</evidence>
<dbReference type="RefSeq" id="WP_135096180.1">
    <property type="nucleotide sequence ID" value="NZ_JADGLW010000001.1"/>
</dbReference>
<keyword evidence="10 16" id="KW-0133">Cell shape</keyword>
<comment type="cofactor">
    <cofactor evidence="1 16">
        <name>FAD</name>
        <dbReference type="ChEBI" id="CHEBI:57692"/>
    </cofactor>
</comment>
<dbReference type="NCBIfam" id="TIGR00179">
    <property type="entry name" value="murB"/>
    <property type="match status" value="1"/>
</dbReference>
<dbReference type="EC" id="1.3.1.98" evidence="16"/>
<protein>
    <recommendedName>
        <fullName evidence="16">UDP-N-acetylenolpyruvoylglucosamine reductase</fullName>
        <ecNumber evidence="16">1.3.1.98</ecNumber>
    </recommendedName>
    <alternativeName>
        <fullName evidence="16">UDP-N-acetylmuramate dehydrogenase</fullName>
    </alternativeName>
</protein>
<dbReference type="InterPro" id="IPR006094">
    <property type="entry name" value="Oxid_FAD_bind_N"/>
</dbReference>
<evidence type="ECO:0000256" key="4">
    <source>
        <dbReference type="ARBA" id="ARBA00004752"/>
    </source>
</evidence>
<gene>
    <name evidence="16 18" type="primary">murB</name>
    <name evidence="18" type="ORF">IR135_01890</name>
</gene>
<evidence type="ECO:0000256" key="11">
    <source>
        <dbReference type="ARBA" id="ARBA00022984"/>
    </source>
</evidence>
<dbReference type="SUPFAM" id="SSF56176">
    <property type="entry name" value="FAD-binding/transporter-associated domain-like"/>
    <property type="match status" value="1"/>
</dbReference>
<evidence type="ECO:0000256" key="15">
    <source>
        <dbReference type="ARBA" id="ARBA00048914"/>
    </source>
</evidence>
<evidence type="ECO:0000256" key="3">
    <source>
        <dbReference type="ARBA" id="ARBA00004496"/>
    </source>
</evidence>
<dbReference type="SUPFAM" id="SSF56194">
    <property type="entry name" value="Uridine diphospho-N-Acetylenolpyruvylglucosamine reductase, MurB, C-terminal domain"/>
    <property type="match status" value="1"/>
</dbReference>
<dbReference type="Gene3D" id="3.30.465.10">
    <property type="match status" value="1"/>
</dbReference>
<dbReference type="Pfam" id="PF01565">
    <property type="entry name" value="FAD_binding_4"/>
    <property type="match status" value="1"/>
</dbReference>
<feature type="domain" description="FAD-binding PCMH-type" evidence="17">
    <location>
        <begin position="33"/>
        <end position="197"/>
    </location>
</feature>
<keyword evidence="13 16" id="KW-0131">Cell cycle</keyword>
<feature type="active site" evidence="16">
    <location>
        <position position="176"/>
    </location>
</feature>
<dbReference type="InterPro" id="IPR016166">
    <property type="entry name" value="FAD-bd_PCMH"/>
</dbReference>
<keyword evidence="9 16" id="KW-0521">NADP</keyword>
<evidence type="ECO:0000256" key="1">
    <source>
        <dbReference type="ARBA" id="ARBA00001974"/>
    </source>
</evidence>